<keyword evidence="3" id="KW-1185">Reference proteome</keyword>
<evidence type="ECO:0000313" key="3">
    <source>
        <dbReference type="Proteomes" id="UP001314170"/>
    </source>
</evidence>
<accession>A0AAV1RND3</accession>
<dbReference type="AlphaFoldDB" id="A0AAV1RND3"/>
<dbReference type="EMBL" id="CAWUPB010001111">
    <property type="protein sequence ID" value="CAK7338179.1"/>
    <property type="molecule type" value="Genomic_DNA"/>
</dbReference>
<gene>
    <name evidence="2" type="ORF">DCAF_LOCUS13222</name>
</gene>
<dbReference type="SUPFAM" id="SSF53474">
    <property type="entry name" value="alpha/beta-Hydrolases"/>
    <property type="match status" value="1"/>
</dbReference>
<comment type="caution">
    <text evidence="2">The sequence shown here is derived from an EMBL/GenBank/DDBJ whole genome shotgun (WGS) entry which is preliminary data.</text>
</comment>
<dbReference type="GO" id="GO:0006629">
    <property type="term" value="P:lipid metabolic process"/>
    <property type="evidence" value="ECO:0007669"/>
    <property type="project" value="InterPro"/>
</dbReference>
<reference evidence="2 3" key="1">
    <citation type="submission" date="2024-01" db="EMBL/GenBank/DDBJ databases">
        <authorList>
            <person name="Waweru B."/>
        </authorList>
    </citation>
    <scope>NUCLEOTIDE SEQUENCE [LARGE SCALE GENOMIC DNA]</scope>
</reference>
<sequence>MWSVAVVAVAENRMRGAELDNILQSLYVSAVTCSKKLDLEFSADKEGNEEGKKVSLATVVLTVMIHQIYGSSSGSTTLTSDVIDQPPANGICATLVTIYGYKCQELEVVTDDGYILSVQRIPEGRVGAGGNGDAKRQPVLIQHGVLVDGMTWVQNQPEQNLPTILADQGFDVWISNTRGTKFSSRHTSLQPNQQEFWNWSWDELAKFDLPALFGYIYNKTGQKIHYVGHSQGTLAAMIALSEGLLVEKIKSAALLSPVAYLKTTASLLTVFFKEASVCNMLYLHD</sequence>
<proteinExistence type="predicted"/>
<feature type="domain" description="Partial AB-hydrolase lipase" evidence="1">
    <location>
        <begin position="94"/>
        <end position="155"/>
    </location>
</feature>
<dbReference type="Pfam" id="PF04083">
    <property type="entry name" value="Abhydro_lipase"/>
    <property type="match status" value="1"/>
</dbReference>
<dbReference type="Gene3D" id="3.40.50.1820">
    <property type="entry name" value="alpha/beta hydrolase"/>
    <property type="match status" value="1"/>
</dbReference>
<name>A0AAV1RND3_9ROSI</name>
<dbReference type="InterPro" id="IPR006693">
    <property type="entry name" value="AB_hydrolase_lipase"/>
</dbReference>
<dbReference type="PANTHER" id="PTHR11005">
    <property type="entry name" value="LYSOSOMAL ACID LIPASE-RELATED"/>
    <property type="match status" value="1"/>
</dbReference>
<protein>
    <recommendedName>
        <fullName evidence="1">Partial AB-hydrolase lipase domain-containing protein</fullName>
    </recommendedName>
</protein>
<organism evidence="2 3">
    <name type="scientific">Dovyalis caffra</name>
    <dbReference type="NCBI Taxonomy" id="77055"/>
    <lineage>
        <taxon>Eukaryota</taxon>
        <taxon>Viridiplantae</taxon>
        <taxon>Streptophyta</taxon>
        <taxon>Embryophyta</taxon>
        <taxon>Tracheophyta</taxon>
        <taxon>Spermatophyta</taxon>
        <taxon>Magnoliopsida</taxon>
        <taxon>eudicotyledons</taxon>
        <taxon>Gunneridae</taxon>
        <taxon>Pentapetalae</taxon>
        <taxon>rosids</taxon>
        <taxon>fabids</taxon>
        <taxon>Malpighiales</taxon>
        <taxon>Salicaceae</taxon>
        <taxon>Flacourtieae</taxon>
        <taxon>Dovyalis</taxon>
    </lineage>
</organism>
<dbReference type="InterPro" id="IPR029058">
    <property type="entry name" value="AB_hydrolase_fold"/>
</dbReference>
<evidence type="ECO:0000313" key="2">
    <source>
        <dbReference type="EMBL" id="CAK7338179.1"/>
    </source>
</evidence>
<evidence type="ECO:0000259" key="1">
    <source>
        <dbReference type="Pfam" id="PF04083"/>
    </source>
</evidence>
<dbReference type="Proteomes" id="UP001314170">
    <property type="component" value="Unassembled WGS sequence"/>
</dbReference>